<evidence type="ECO:0000259" key="1">
    <source>
        <dbReference type="Pfam" id="PF12697"/>
    </source>
</evidence>
<dbReference type="Proteomes" id="UP000294200">
    <property type="component" value="Unassembled WGS sequence"/>
</dbReference>
<dbReference type="PIRSF" id="PIRSF017388">
    <property type="entry name" value="Esterase_lipase"/>
    <property type="match status" value="1"/>
</dbReference>
<feature type="domain" description="AB hydrolase-1" evidence="1">
    <location>
        <begin position="13"/>
        <end position="259"/>
    </location>
</feature>
<evidence type="ECO:0000313" key="3">
    <source>
        <dbReference type="Proteomes" id="UP000294200"/>
    </source>
</evidence>
<dbReference type="Pfam" id="PF12697">
    <property type="entry name" value="Abhydrolase_6"/>
    <property type="match status" value="1"/>
</dbReference>
<dbReference type="AlphaFoldDB" id="A0A4R0X305"/>
<name>A0A4R0X305_9BURK</name>
<evidence type="ECO:0000313" key="2">
    <source>
        <dbReference type="EMBL" id="TCG04443.1"/>
    </source>
</evidence>
<dbReference type="GO" id="GO:0052689">
    <property type="term" value="F:carboxylic ester hydrolase activity"/>
    <property type="evidence" value="ECO:0007669"/>
    <property type="project" value="InterPro"/>
</dbReference>
<dbReference type="SUPFAM" id="SSF53474">
    <property type="entry name" value="alpha/beta-Hydrolases"/>
    <property type="match status" value="1"/>
</dbReference>
<dbReference type="InterPro" id="IPR050471">
    <property type="entry name" value="AB_hydrolase"/>
</dbReference>
<dbReference type="PANTHER" id="PTHR43433">
    <property type="entry name" value="HYDROLASE, ALPHA/BETA FOLD FAMILY PROTEIN"/>
    <property type="match status" value="1"/>
</dbReference>
<dbReference type="PANTHER" id="PTHR43433:SF5">
    <property type="entry name" value="AB HYDROLASE-1 DOMAIN-CONTAINING PROTEIN"/>
    <property type="match status" value="1"/>
</dbReference>
<keyword evidence="3" id="KW-1185">Reference proteome</keyword>
<dbReference type="InterPro" id="IPR012354">
    <property type="entry name" value="Esterase_lipase"/>
</dbReference>
<dbReference type="InterPro" id="IPR000073">
    <property type="entry name" value="AB_hydrolase_1"/>
</dbReference>
<organism evidence="2 3">
    <name type="scientific">Paraburkholderia steynii</name>
    <dbReference type="NCBI Taxonomy" id="1245441"/>
    <lineage>
        <taxon>Bacteria</taxon>
        <taxon>Pseudomonadati</taxon>
        <taxon>Pseudomonadota</taxon>
        <taxon>Betaproteobacteria</taxon>
        <taxon>Burkholderiales</taxon>
        <taxon>Burkholderiaceae</taxon>
        <taxon>Paraburkholderia</taxon>
    </lineage>
</organism>
<protein>
    <recommendedName>
        <fullName evidence="1">AB hydrolase-1 domain-containing protein</fullName>
    </recommendedName>
</protein>
<sequence length="268" mass="30661">MNRTENRDCSEVVLLIHGLGGTQHDLGRLQSRIADLGMATADLILPGHGGHPADLRDIPFDAWLSAVRRKLAGLRQCYRTVHLTGMCMGALLALEIAKLEGLGRNGRDRLILLAPPLFLDGWSLPWYRPIRHVLYRVPLLARYLRINERSPYGVKNKRLRTVLERKFSRGHSGHYAWVPLSTIEQLDRLRWSAMRDLERVRCPTLIIHSVDDELTSLRSAQYIRDRVNREDDYPKARLAVLADSYHMICIDNEREDVARQVTAFLATA</sequence>
<accession>A0A4R0X305</accession>
<dbReference type="EMBL" id="MWML01000251">
    <property type="protein sequence ID" value="TCG04443.1"/>
    <property type="molecule type" value="Genomic_DNA"/>
</dbReference>
<dbReference type="InterPro" id="IPR029058">
    <property type="entry name" value="AB_hydrolase_fold"/>
</dbReference>
<dbReference type="Gene3D" id="3.40.50.1820">
    <property type="entry name" value="alpha/beta hydrolase"/>
    <property type="match status" value="1"/>
</dbReference>
<proteinExistence type="predicted"/>
<comment type="caution">
    <text evidence="2">The sequence shown here is derived from an EMBL/GenBank/DDBJ whole genome shotgun (WGS) entry which is preliminary data.</text>
</comment>
<gene>
    <name evidence="2" type="ORF">BZM27_40835</name>
</gene>
<reference evidence="2 3" key="1">
    <citation type="submission" date="2017-02" db="EMBL/GenBank/DDBJ databases">
        <title>Paraburkholderia sophoroidis sp. nov. and Paraburkholderia steynii sp. nov. rhizobial symbionts of the fynbos legume Hypocalyptus sophoroides.</title>
        <authorList>
            <person name="Steenkamp E.T."/>
            <person name="Beukes C.W."/>
            <person name="Van Zyl E."/>
            <person name="Avontuur J."/>
            <person name="Chan W.Y."/>
            <person name="Hassen A."/>
            <person name="Palmer M."/>
            <person name="Mthombeni L."/>
            <person name="Phalane F."/>
            <person name="Sereme K."/>
            <person name="Venter S.N."/>
        </authorList>
    </citation>
    <scope>NUCLEOTIDE SEQUENCE [LARGE SCALE GENOMIC DNA]</scope>
    <source>
        <strain evidence="2 3">HC1.1ba</strain>
    </source>
</reference>